<evidence type="ECO:0000256" key="6">
    <source>
        <dbReference type="ARBA" id="ARBA00022676"/>
    </source>
</evidence>
<dbReference type="GO" id="GO:0008955">
    <property type="term" value="F:peptidoglycan glycosyltransferase activity"/>
    <property type="evidence" value="ECO:0007669"/>
    <property type="project" value="UniProtKB-EC"/>
</dbReference>
<reference evidence="15 16" key="1">
    <citation type="journal article" date="2012" name="J. Bacteriol.">
        <title>Genome sequence of Thalassospira xiamenensis type strain M-5.</title>
        <authorList>
            <person name="Lai Q."/>
            <person name="Shao Z."/>
        </authorList>
    </citation>
    <scope>NUCLEOTIDE SEQUENCE [LARGE SCALE GENOMIC DNA]</scope>
    <source>
        <strain evidence="15 16">M-5</strain>
    </source>
</reference>
<name>A0AB72U9B5_9PROT</name>
<evidence type="ECO:0000256" key="8">
    <source>
        <dbReference type="ARBA" id="ARBA00022801"/>
    </source>
</evidence>
<keyword evidence="7" id="KW-0808">Transferase</keyword>
<evidence type="ECO:0000259" key="12">
    <source>
        <dbReference type="Pfam" id="PF00905"/>
    </source>
</evidence>
<dbReference type="NCBIfam" id="TIGR02073">
    <property type="entry name" value="PBP_1c"/>
    <property type="match status" value="1"/>
</dbReference>
<evidence type="ECO:0000259" key="14">
    <source>
        <dbReference type="Pfam" id="PF06832"/>
    </source>
</evidence>
<dbReference type="InterPro" id="IPR050396">
    <property type="entry name" value="Glycosyltr_51/Transpeptidase"/>
</dbReference>
<dbReference type="Proteomes" id="UP000007127">
    <property type="component" value="Chromosome"/>
</dbReference>
<dbReference type="GO" id="GO:0008658">
    <property type="term" value="F:penicillin binding"/>
    <property type="evidence" value="ECO:0007669"/>
    <property type="project" value="InterPro"/>
</dbReference>
<dbReference type="Gene3D" id="3.40.710.10">
    <property type="entry name" value="DD-peptidase/beta-lactamase superfamily"/>
    <property type="match status" value="1"/>
</dbReference>
<dbReference type="GO" id="GO:0009252">
    <property type="term" value="P:peptidoglycan biosynthetic process"/>
    <property type="evidence" value="ECO:0007669"/>
    <property type="project" value="InterPro"/>
</dbReference>
<comment type="catalytic activity">
    <reaction evidence="11">
        <text>[GlcNAc-(1-&gt;4)-Mur2Ac(oyl-L-Ala-gamma-D-Glu-L-Lys-D-Ala-D-Ala)](n)-di-trans,octa-cis-undecaprenyl diphosphate + beta-D-GlcNAc-(1-&gt;4)-Mur2Ac(oyl-L-Ala-gamma-D-Glu-L-Lys-D-Ala-D-Ala)-di-trans,octa-cis-undecaprenyl diphosphate = [GlcNAc-(1-&gt;4)-Mur2Ac(oyl-L-Ala-gamma-D-Glu-L-Lys-D-Ala-D-Ala)](n+1)-di-trans,octa-cis-undecaprenyl diphosphate + di-trans,octa-cis-undecaprenyl diphosphate + H(+)</text>
        <dbReference type="Rhea" id="RHEA:23708"/>
        <dbReference type="Rhea" id="RHEA-COMP:9602"/>
        <dbReference type="Rhea" id="RHEA-COMP:9603"/>
        <dbReference type="ChEBI" id="CHEBI:15378"/>
        <dbReference type="ChEBI" id="CHEBI:58405"/>
        <dbReference type="ChEBI" id="CHEBI:60033"/>
        <dbReference type="ChEBI" id="CHEBI:78435"/>
        <dbReference type="EC" id="2.4.99.28"/>
    </reaction>
</comment>
<evidence type="ECO:0000313" key="16">
    <source>
        <dbReference type="Proteomes" id="UP000007127"/>
    </source>
</evidence>
<dbReference type="RefSeq" id="WP_007091267.1">
    <property type="nucleotide sequence ID" value="NZ_CP004388.1"/>
</dbReference>
<dbReference type="EMBL" id="CP004388">
    <property type="protein sequence ID" value="AJD50800.1"/>
    <property type="molecule type" value="Genomic_DNA"/>
</dbReference>
<dbReference type="GO" id="GO:0004180">
    <property type="term" value="F:carboxypeptidase activity"/>
    <property type="evidence" value="ECO:0007669"/>
    <property type="project" value="UniProtKB-KW"/>
</dbReference>
<dbReference type="AlphaFoldDB" id="A0AB72U9B5"/>
<comment type="pathway">
    <text evidence="1">Cell wall biogenesis; peptidoglycan biosynthesis.</text>
</comment>
<evidence type="ECO:0000256" key="4">
    <source>
        <dbReference type="ARBA" id="ARBA00022645"/>
    </source>
</evidence>
<keyword evidence="6" id="KW-0328">Glycosyltransferase</keyword>
<evidence type="ECO:0000256" key="1">
    <source>
        <dbReference type="ARBA" id="ARBA00004752"/>
    </source>
</evidence>
<dbReference type="PANTHER" id="PTHR32282">
    <property type="entry name" value="BINDING PROTEIN TRANSPEPTIDASE, PUTATIVE-RELATED"/>
    <property type="match status" value="1"/>
</dbReference>
<proteinExistence type="inferred from homology"/>
<dbReference type="Pfam" id="PF06832">
    <property type="entry name" value="BiPBP_C"/>
    <property type="match status" value="1"/>
</dbReference>
<keyword evidence="5" id="KW-0645">Protease</keyword>
<feature type="domain" description="Glycosyl transferase family 51" evidence="13">
    <location>
        <begin position="67"/>
        <end position="227"/>
    </location>
</feature>
<evidence type="ECO:0000256" key="10">
    <source>
        <dbReference type="ARBA" id="ARBA00044770"/>
    </source>
</evidence>
<dbReference type="InterPro" id="IPR009647">
    <property type="entry name" value="PBP_C"/>
</dbReference>
<dbReference type="InterPro" id="IPR001264">
    <property type="entry name" value="Glyco_trans_51"/>
</dbReference>
<evidence type="ECO:0000256" key="9">
    <source>
        <dbReference type="ARBA" id="ARBA00023268"/>
    </source>
</evidence>
<comment type="similarity">
    <text evidence="2">In the C-terminal section; belongs to the transpeptidase family.</text>
</comment>
<dbReference type="InterPro" id="IPR023346">
    <property type="entry name" value="Lysozyme-like_dom_sf"/>
</dbReference>
<dbReference type="InterPro" id="IPR036950">
    <property type="entry name" value="PBP_transglycosylase"/>
</dbReference>
<dbReference type="PROSITE" id="PS51257">
    <property type="entry name" value="PROKAR_LIPOPROTEIN"/>
    <property type="match status" value="1"/>
</dbReference>
<dbReference type="KEGG" id="txi:TH3_03380"/>
<dbReference type="EC" id="2.4.99.28" evidence="10"/>
<protein>
    <recommendedName>
        <fullName evidence="10">peptidoglycan glycosyltransferase</fullName>
        <ecNumber evidence="10">2.4.99.28</ecNumber>
    </recommendedName>
</protein>
<dbReference type="GO" id="GO:0006508">
    <property type="term" value="P:proteolysis"/>
    <property type="evidence" value="ECO:0007669"/>
    <property type="project" value="UniProtKB-KW"/>
</dbReference>
<evidence type="ECO:0000256" key="3">
    <source>
        <dbReference type="ARBA" id="ARBA00007739"/>
    </source>
</evidence>
<evidence type="ECO:0000256" key="5">
    <source>
        <dbReference type="ARBA" id="ARBA00022670"/>
    </source>
</evidence>
<keyword evidence="4" id="KW-0121">Carboxypeptidase</keyword>
<dbReference type="InterPro" id="IPR012338">
    <property type="entry name" value="Beta-lactam/transpept-like"/>
</dbReference>
<sequence length="703" mass="78234">MTLTWPKPGRASIIVGSFLLAMACLWGLDRVFPPNLSRLDDLSTVVEGENGRPLRVFGTADGLLRLETRIAEIDPKYIRFLKSYEDRRFDSHFGVDPLALIRAVGQWVRAGHVVSGGSTLTMQVARLLEPRDRTILSKIVEMLRAIQLEAHYSKTEILDMYVTLAPFGGRVEGIRSATHVYFRKEPDHLTIAEAALLTVLPQSPGRLRPDRFPETARAARDKVLDRLYLTNAISRADYIEALAEPLPVAQYPLPMLAPHLAERLVATNRDQTRIVTTIDPALQADLQKLVEFQGGDQAPERSVAIMVIENSTSKVRTHLGARDYLDRASHGFVDMTRAIRSPGSTLKPFIYALSFDDHQTHPQTMIWDREIADGSYHPTNFDHGEYGQISIADALRFSLNIPAVKVLERYGPIRFAQSLRRNGLEMRLPGEAQSPNLAMALGGVGVRLEDLIGFYRALAADRKNCPLQYLRDRAPVPCLSDSDMFSVRTQNWITGILQNTPRPAGYRWQSSDNTNAPPIAFKTGTSYGYRDAWAFGYAVDYTVGVWVGKASGQPIPGQTGLGAAAPILFSVFEKLPRPPLPPARKAAFNLWKAPPPDLLKDFSRQQKGTTKQGANGLDIISPAEDAVFLLGDIQQRGVPLRARNGLRPLIWIINGVPLVSDPWKRSVNWMPDAPGFYDITVLDRQGAAHHRRITIRTALPSDR</sequence>
<dbReference type="PANTHER" id="PTHR32282:SF15">
    <property type="entry name" value="PENICILLIN-BINDING PROTEIN 1C"/>
    <property type="match status" value="1"/>
</dbReference>
<keyword evidence="9" id="KW-0511">Multifunctional enzyme</keyword>
<dbReference type="SUPFAM" id="SSF53955">
    <property type="entry name" value="Lysozyme-like"/>
    <property type="match status" value="1"/>
</dbReference>
<dbReference type="InterPro" id="IPR001460">
    <property type="entry name" value="PCN-bd_Tpept"/>
</dbReference>
<dbReference type="GeneID" id="31926376"/>
<dbReference type="Pfam" id="PF00905">
    <property type="entry name" value="Transpeptidase"/>
    <property type="match status" value="1"/>
</dbReference>
<dbReference type="InterPro" id="IPR011815">
    <property type="entry name" value="PBP_1c"/>
</dbReference>
<evidence type="ECO:0000256" key="2">
    <source>
        <dbReference type="ARBA" id="ARBA00007090"/>
    </source>
</evidence>
<evidence type="ECO:0000256" key="11">
    <source>
        <dbReference type="ARBA" id="ARBA00049902"/>
    </source>
</evidence>
<feature type="domain" description="Penicillin-binding protein transpeptidase" evidence="12">
    <location>
        <begin position="304"/>
        <end position="567"/>
    </location>
</feature>
<evidence type="ECO:0000313" key="15">
    <source>
        <dbReference type="EMBL" id="AJD50800.1"/>
    </source>
</evidence>
<feature type="domain" description="Penicillin-binding C-terminal" evidence="14">
    <location>
        <begin position="610"/>
        <end position="692"/>
    </location>
</feature>
<comment type="similarity">
    <text evidence="3">In the N-terminal section; belongs to the glycosyltransferase 51 family.</text>
</comment>
<dbReference type="SUPFAM" id="SSF56601">
    <property type="entry name" value="beta-lactamase/transpeptidase-like"/>
    <property type="match status" value="1"/>
</dbReference>
<organism evidence="15 16">
    <name type="scientific">Thalassospira xiamenensis M-5 = DSM 17429</name>
    <dbReference type="NCBI Taxonomy" id="1123366"/>
    <lineage>
        <taxon>Bacteria</taxon>
        <taxon>Pseudomonadati</taxon>
        <taxon>Pseudomonadota</taxon>
        <taxon>Alphaproteobacteria</taxon>
        <taxon>Rhodospirillales</taxon>
        <taxon>Thalassospiraceae</taxon>
        <taxon>Thalassospira</taxon>
    </lineage>
</organism>
<dbReference type="Pfam" id="PF00912">
    <property type="entry name" value="Transgly"/>
    <property type="match status" value="1"/>
</dbReference>
<gene>
    <name evidence="15" type="ORF">TH3_03380</name>
</gene>
<evidence type="ECO:0000259" key="13">
    <source>
        <dbReference type="Pfam" id="PF00912"/>
    </source>
</evidence>
<accession>A0AB72U9B5</accession>
<keyword evidence="8" id="KW-0378">Hydrolase</keyword>
<dbReference type="Gene3D" id="1.10.3810.10">
    <property type="entry name" value="Biosynthetic peptidoglycan transglycosylase-like"/>
    <property type="match status" value="1"/>
</dbReference>
<evidence type="ECO:0000256" key="7">
    <source>
        <dbReference type="ARBA" id="ARBA00022679"/>
    </source>
</evidence>
<dbReference type="GO" id="GO:0030288">
    <property type="term" value="C:outer membrane-bounded periplasmic space"/>
    <property type="evidence" value="ECO:0007669"/>
    <property type="project" value="TreeGrafter"/>
</dbReference>